<comment type="caution">
    <text evidence="2">The sequence shown here is derived from an EMBL/GenBank/DDBJ whole genome shotgun (WGS) entry which is preliminary data.</text>
</comment>
<feature type="compositionally biased region" description="Low complexity" evidence="1">
    <location>
        <begin position="156"/>
        <end position="168"/>
    </location>
</feature>
<dbReference type="EMBL" id="BDRX01000112">
    <property type="protein sequence ID" value="GBF97948.1"/>
    <property type="molecule type" value="Genomic_DNA"/>
</dbReference>
<protein>
    <submittedName>
        <fullName evidence="2">Uncharacterized protein</fullName>
    </submittedName>
</protein>
<feature type="region of interest" description="Disordered" evidence="1">
    <location>
        <begin position="311"/>
        <end position="344"/>
    </location>
</feature>
<organism evidence="2 3">
    <name type="scientific">Raphidocelis subcapitata</name>
    <dbReference type="NCBI Taxonomy" id="307507"/>
    <lineage>
        <taxon>Eukaryota</taxon>
        <taxon>Viridiplantae</taxon>
        <taxon>Chlorophyta</taxon>
        <taxon>core chlorophytes</taxon>
        <taxon>Chlorophyceae</taxon>
        <taxon>CS clade</taxon>
        <taxon>Sphaeropleales</taxon>
        <taxon>Selenastraceae</taxon>
        <taxon>Raphidocelis</taxon>
    </lineage>
</organism>
<feature type="compositionally biased region" description="Basic and acidic residues" evidence="1">
    <location>
        <begin position="101"/>
        <end position="110"/>
    </location>
</feature>
<feature type="region of interest" description="Disordered" evidence="1">
    <location>
        <begin position="802"/>
        <end position="839"/>
    </location>
</feature>
<feature type="compositionally biased region" description="Low complexity" evidence="1">
    <location>
        <begin position="872"/>
        <end position="892"/>
    </location>
</feature>
<feature type="compositionally biased region" description="Low complexity" evidence="1">
    <location>
        <begin position="124"/>
        <end position="133"/>
    </location>
</feature>
<feature type="region of interest" description="Disordered" evidence="1">
    <location>
        <begin position="504"/>
        <end position="542"/>
    </location>
</feature>
<feature type="region of interest" description="Disordered" evidence="1">
    <location>
        <begin position="853"/>
        <end position="964"/>
    </location>
</feature>
<evidence type="ECO:0000256" key="1">
    <source>
        <dbReference type="SAM" id="MobiDB-lite"/>
    </source>
</evidence>
<accession>A0A2V0PDL8</accession>
<feature type="region of interest" description="Disordered" evidence="1">
    <location>
        <begin position="651"/>
        <end position="681"/>
    </location>
</feature>
<feature type="compositionally biased region" description="Low complexity" evidence="1">
    <location>
        <begin position="227"/>
        <end position="253"/>
    </location>
</feature>
<reference evidence="2 3" key="1">
    <citation type="journal article" date="2018" name="Sci. Rep.">
        <title>Raphidocelis subcapitata (=Pseudokirchneriella subcapitata) provides an insight into genome evolution and environmental adaptations in the Sphaeropleales.</title>
        <authorList>
            <person name="Suzuki S."/>
            <person name="Yamaguchi H."/>
            <person name="Nakajima N."/>
            <person name="Kawachi M."/>
        </authorList>
    </citation>
    <scope>NUCLEOTIDE SEQUENCE [LARGE SCALE GENOMIC DNA]</scope>
    <source>
        <strain evidence="2 3">NIES-35</strain>
    </source>
</reference>
<dbReference type="AlphaFoldDB" id="A0A2V0PDL8"/>
<feature type="region of interest" description="Disordered" evidence="1">
    <location>
        <begin position="357"/>
        <end position="455"/>
    </location>
</feature>
<name>A0A2V0PDL8_9CHLO</name>
<keyword evidence="3" id="KW-1185">Reference proteome</keyword>
<feature type="region of interest" description="Disordered" evidence="1">
    <location>
        <begin position="156"/>
        <end position="283"/>
    </location>
</feature>
<feature type="compositionally biased region" description="Basic and acidic residues" evidence="1">
    <location>
        <begin position="661"/>
        <end position="681"/>
    </location>
</feature>
<feature type="compositionally biased region" description="Low complexity" evidence="1">
    <location>
        <begin position="197"/>
        <end position="210"/>
    </location>
</feature>
<feature type="region of interest" description="Disordered" evidence="1">
    <location>
        <begin position="53"/>
        <end position="133"/>
    </location>
</feature>
<feature type="compositionally biased region" description="Low complexity" evidence="1">
    <location>
        <begin position="906"/>
        <end position="964"/>
    </location>
</feature>
<feature type="compositionally biased region" description="Low complexity" evidence="1">
    <location>
        <begin position="363"/>
        <end position="380"/>
    </location>
</feature>
<feature type="region of interest" description="Disordered" evidence="1">
    <location>
        <begin position="13"/>
        <end position="37"/>
    </location>
</feature>
<feature type="compositionally biased region" description="Gly residues" evidence="1">
    <location>
        <begin position="20"/>
        <end position="37"/>
    </location>
</feature>
<dbReference type="Proteomes" id="UP000247498">
    <property type="component" value="Unassembled WGS sequence"/>
</dbReference>
<feature type="compositionally biased region" description="Low complexity" evidence="1">
    <location>
        <begin position="69"/>
        <end position="83"/>
    </location>
</feature>
<dbReference type="InParanoid" id="A0A2V0PDL8"/>
<evidence type="ECO:0000313" key="3">
    <source>
        <dbReference type="Proteomes" id="UP000247498"/>
    </source>
</evidence>
<feature type="compositionally biased region" description="Low complexity" evidence="1">
    <location>
        <begin position="264"/>
        <end position="273"/>
    </location>
</feature>
<sequence length="995" mass="98966">MAAYEPLLTAPTLLSTGAGSADGGGGGGGAGAAAGAGGGLLTSTQASLLDKMRRLSDASSAQQERLGRLLRPGLAGGLQPASSGGSGGGGSLIAAPAGIGGRRERSHPPDESSQPQHSSARCEAASAAGSGAVAAVGAPARMSYSSWDLSFLAEAQQAAAPPGAAGAAEVKHRQAQPLASPQAPVPMQPDFDPFLVPQAQQPSAQPAQQAEHPCWQGTVISMRSRRSSGASSRSCEPHQQAQPPQQQFTTGGRRSQRAGGGSATTGRGMQSAAAGGGLPPLPGVRFQYLRRAAQQAQQRLDLIVQWQQEEEAALGSGARADGAHPGQGGLPQPPSSPAAAMRRSVLRGLRASVAFSESPWQLASPPRSSPAADAAAGTAPLVEPEGSPAAAAARLEHSPATPRAAAWRQQQLSGAASPPPSAAADTAAGSMWEQPSEWWRPAATAAAKGGGGSGSAAGVFVQPAQWGEVVGDAAAARGGAEEAADEARAAMASLAVAARASPLPRAWAPPAPPGGQHTAASQHGEQPRPAAASPATPIQPPSLSPARLQCVLSGLLEDLRALTDIAERAGLDDAEAAELADLTSGGALAELRTLLDQSAASGAASAAAASPVQPPAPPADTTGPASVVEQHQASVLSALLALSPDRVTRGSAFCGELPPTADHDARGGARSSPTDETRPLRLHSGEDVDALLAAAAAAQPAAEGGCAGPPSGSEASGVAEAVDPFEAAAIEALACGAGIALLPAAPLPVSPAALPAAGTGRGAGAALAADPLTLPGMAVSDELCELGSPVGVRHQQAVPAARNTAGGGGLVGNGESLPPPAQEMRWEEDPSTWRRPGAFQPNQTINQWLAEQPSPARPPLRLQPQPQPQPQQGPQAAPAFAGISSAPLTSALPPLPPHNHHHPRYAAESPQEDAAAAPPSGAAVRAACRAEGASALQPSQASSADGDAGLGASAAPGAAGDWESLDLGSLSLGELRQVLTRARGSFAFDPPRFDR</sequence>
<gene>
    <name evidence="2" type="ORF">Rsub_10621</name>
</gene>
<feature type="region of interest" description="Disordered" evidence="1">
    <location>
        <begin position="606"/>
        <end position="629"/>
    </location>
</feature>
<evidence type="ECO:0000313" key="2">
    <source>
        <dbReference type="EMBL" id="GBF97948.1"/>
    </source>
</evidence>
<proteinExistence type="predicted"/>